<comment type="caution">
    <text evidence="14">The sequence shown here is derived from an EMBL/GenBank/DDBJ whole genome shotgun (WGS) entry which is preliminary data.</text>
</comment>
<dbReference type="NCBIfam" id="NF005589">
    <property type="entry name" value="PRK07314.1"/>
    <property type="match status" value="1"/>
</dbReference>
<evidence type="ECO:0000256" key="3">
    <source>
        <dbReference type="ARBA" id="ARBA00013191"/>
    </source>
</evidence>
<evidence type="ECO:0000256" key="6">
    <source>
        <dbReference type="ARBA" id="ARBA00022832"/>
    </source>
</evidence>
<evidence type="ECO:0000313" key="15">
    <source>
        <dbReference type="Proteomes" id="UP001085076"/>
    </source>
</evidence>
<dbReference type="GO" id="GO:0006633">
    <property type="term" value="P:fatty acid biosynthetic process"/>
    <property type="evidence" value="ECO:0007669"/>
    <property type="project" value="UniProtKB-KW"/>
</dbReference>
<reference evidence="14" key="1">
    <citation type="submission" date="2021-03" db="EMBL/GenBank/DDBJ databases">
        <authorList>
            <person name="Li Z."/>
            <person name="Yang C."/>
        </authorList>
    </citation>
    <scope>NUCLEOTIDE SEQUENCE</scope>
    <source>
        <strain evidence="14">Dzin_1.0</strain>
        <tissue evidence="14">Leaf</tissue>
    </source>
</reference>
<dbReference type="InterPro" id="IPR017568">
    <property type="entry name" value="3-oxoacyl-ACP_synth-2"/>
</dbReference>
<keyword evidence="8" id="KW-0275">Fatty acid biosynthesis</keyword>
<dbReference type="CDD" id="cd00834">
    <property type="entry name" value="KAS_I_II"/>
    <property type="match status" value="1"/>
</dbReference>
<dbReference type="InterPro" id="IPR000794">
    <property type="entry name" value="Beta-ketoacyl_synthase"/>
</dbReference>
<evidence type="ECO:0000256" key="9">
    <source>
        <dbReference type="ARBA" id="ARBA00023315"/>
    </source>
</evidence>
<dbReference type="Pfam" id="PF00109">
    <property type="entry name" value="ketoacyl-synt"/>
    <property type="match status" value="1"/>
</dbReference>
<keyword evidence="9" id="KW-0012">Acyltransferase</keyword>
<name>A0A9D5HU36_9LILI</name>
<evidence type="ECO:0000256" key="8">
    <source>
        <dbReference type="ARBA" id="ARBA00023160"/>
    </source>
</evidence>
<dbReference type="NCBIfam" id="TIGR03150">
    <property type="entry name" value="fabF"/>
    <property type="match status" value="1"/>
</dbReference>
<dbReference type="InterPro" id="IPR020841">
    <property type="entry name" value="PKS_Beta-ketoAc_synthase_dom"/>
</dbReference>
<dbReference type="AlphaFoldDB" id="A0A9D5HU36"/>
<evidence type="ECO:0000256" key="4">
    <source>
        <dbReference type="ARBA" id="ARBA00022516"/>
    </source>
</evidence>
<accession>A0A9D5HU36</accession>
<sequence length="473" mass="50030">MVAAAVNAGGRRLLRLLPDHRSRLMSSQTLPPPPTAPRRRVVVTGLGMVTPLGCGVGHTWSRLVDGHCGIRALSPADLKMDGFDEAVVMHTYEQLASKVAALVPCGKEEGEFDEETWVRSKDHRSIARFISYALCSTDEALRDANWMPEDPEKKERTGVSIGGGTGSISDILDAAHMICEKRMRRLSPFFIPRILINMAAGHVSMKYGFMGPNHAAVTACATGAHSIGDATRMIQFGDADVMVAGGTESSIDALSIAGFCRSKALATKYNSLPEASSRPFDCDRDGFVIAEGSGVMVLEALDHAKERGAKIYAEVRGYGMSGDAHHITQPHSEGRGAMLAITRALEQSGLNPNQVDYINAHATSTPLGDAVEANAIRSVFSEHATSGALALSSTKGATGHLLGAAGSVEAIFAILAIHHGIAPPTLNLQNPDPVFHGGFMPLTAPREMPIKAALSNSFGFGGTNASLLFSSPP</sequence>
<dbReference type="SUPFAM" id="SSF53901">
    <property type="entry name" value="Thiolase-like"/>
    <property type="match status" value="2"/>
</dbReference>
<dbReference type="PANTHER" id="PTHR11712:SF297">
    <property type="entry name" value="3-OXOACYL-[ACYL-CARRIER-PROTEIN] SYNTHASE, MITOCHONDRIAL"/>
    <property type="match status" value="1"/>
</dbReference>
<evidence type="ECO:0000256" key="10">
    <source>
        <dbReference type="ARBA" id="ARBA00044350"/>
    </source>
</evidence>
<keyword evidence="15" id="KW-1185">Reference proteome</keyword>
<keyword evidence="6" id="KW-0276">Fatty acid metabolism</keyword>
<dbReference type="EMBL" id="JAGGNH010000001">
    <property type="protein sequence ID" value="KAJ0988157.1"/>
    <property type="molecule type" value="Genomic_DNA"/>
</dbReference>
<proteinExistence type="inferred from homology"/>
<evidence type="ECO:0000256" key="7">
    <source>
        <dbReference type="ARBA" id="ARBA00023098"/>
    </source>
</evidence>
<keyword evidence="5 12" id="KW-0808">Transferase</keyword>
<dbReference type="SMART" id="SM00825">
    <property type="entry name" value="PKS_KS"/>
    <property type="match status" value="1"/>
</dbReference>
<keyword evidence="4" id="KW-0444">Lipid biosynthesis</keyword>
<evidence type="ECO:0000256" key="2">
    <source>
        <dbReference type="ARBA" id="ARBA00008467"/>
    </source>
</evidence>
<dbReference type="InterPro" id="IPR018201">
    <property type="entry name" value="Ketoacyl_synth_AS"/>
</dbReference>
<dbReference type="GO" id="GO:0005739">
    <property type="term" value="C:mitochondrion"/>
    <property type="evidence" value="ECO:0007669"/>
    <property type="project" value="TreeGrafter"/>
</dbReference>
<dbReference type="PROSITE" id="PS52004">
    <property type="entry name" value="KS3_2"/>
    <property type="match status" value="1"/>
</dbReference>
<evidence type="ECO:0000256" key="1">
    <source>
        <dbReference type="ARBA" id="ARBA00005194"/>
    </source>
</evidence>
<dbReference type="PANTHER" id="PTHR11712">
    <property type="entry name" value="POLYKETIDE SYNTHASE-RELATED"/>
    <property type="match status" value="1"/>
</dbReference>
<dbReference type="Proteomes" id="UP001085076">
    <property type="component" value="Miscellaneous, Linkage group lg01"/>
</dbReference>
<evidence type="ECO:0000256" key="11">
    <source>
        <dbReference type="ARBA" id="ARBA00072686"/>
    </source>
</evidence>
<evidence type="ECO:0000256" key="12">
    <source>
        <dbReference type="RuleBase" id="RU003694"/>
    </source>
</evidence>
<dbReference type="Gene3D" id="3.40.47.10">
    <property type="match status" value="2"/>
</dbReference>
<evidence type="ECO:0000256" key="5">
    <source>
        <dbReference type="ARBA" id="ARBA00022679"/>
    </source>
</evidence>
<dbReference type="InterPro" id="IPR014031">
    <property type="entry name" value="Ketoacyl_synth_C"/>
</dbReference>
<comment type="pathway">
    <text evidence="1">Lipid metabolism; fatty acid biosynthesis.</text>
</comment>
<evidence type="ECO:0000259" key="13">
    <source>
        <dbReference type="PROSITE" id="PS52004"/>
    </source>
</evidence>
<organism evidence="14 15">
    <name type="scientific">Dioscorea zingiberensis</name>
    <dbReference type="NCBI Taxonomy" id="325984"/>
    <lineage>
        <taxon>Eukaryota</taxon>
        <taxon>Viridiplantae</taxon>
        <taxon>Streptophyta</taxon>
        <taxon>Embryophyta</taxon>
        <taxon>Tracheophyta</taxon>
        <taxon>Spermatophyta</taxon>
        <taxon>Magnoliopsida</taxon>
        <taxon>Liliopsida</taxon>
        <taxon>Dioscoreales</taxon>
        <taxon>Dioscoreaceae</taxon>
        <taxon>Dioscorea</taxon>
    </lineage>
</organism>
<dbReference type="Pfam" id="PF02801">
    <property type="entry name" value="Ketoacyl-synt_C"/>
    <property type="match status" value="1"/>
</dbReference>
<evidence type="ECO:0000313" key="14">
    <source>
        <dbReference type="EMBL" id="KAJ0988157.1"/>
    </source>
</evidence>
<dbReference type="OrthoDB" id="5334845at2759"/>
<dbReference type="GO" id="GO:0004315">
    <property type="term" value="F:3-oxoacyl-[acyl-carrier-protein] synthase activity"/>
    <property type="evidence" value="ECO:0007669"/>
    <property type="project" value="UniProtKB-EC"/>
</dbReference>
<dbReference type="InterPro" id="IPR014030">
    <property type="entry name" value="Ketoacyl_synth_N"/>
</dbReference>
<keyword evidence="7" id="KW-0443">Lipid metabolism</keyword>
<comment type="similarity">
    <text evidence="2 12">Belongs to the thiolase-like superfamily. Beta-ketoacyl-ACP synthases family.</text>
</comment>
<protein>
    <recommendedName>
        <fullName evidence="11">3-oxoacyl-[acyl-carrier-protein] synthase, mitochondrial</fullName>
        <ecNumber evidence="3">2.3.1.41</ecNumber>
    </recommendedName>
    <alternativeName>
        <fullName evidence="10">Beta-ketoacyl-ACP synthase</fullName>
    </alternativeName>
</protein>
<dbReference type="InterPro" id="IPR016039">
    <property type="entry name" value="Thiolase-like"/>
</dbReference>
<dbReference type="PROSITE" id="PS00606">
    <property type="entry name" value="KS3_1"/>
    <property type="match status" value="1"/>
</dbReference>
<gene>
    <name evidence="14" type="ORF">J5N97_006513</name>
</gene>
<reference evidence="14" key="2">
    <citation type="journal article" date="2022" name="Hortic Res">
        <title>The genome of Dioscorea zingiberensis sheds light on the biosynthesis, origin and evolution of the medicinally important diosgenin saponins.</title>
        <authorList>
            <person name="Li Y."/>
            <person name="Tan C."/>
            <person name="Li Z."/>
            <person name="Guo J."/>
            <person name="Li S."/>
            <person name="Chen X."/>
            <person name="Wang C."/>
            <person name="Dai X."/>
            <person name="Yang H."/>
            <person name="Song W."/>
            <person name="Hou L."/>
            <person name="Xu J."/>
            <person name="Tong Z."/>
            <person name="Xu A."/>
            <person name="Yuan X."/>
            <person name="Wang W."/>
            <person name="Yang Q."/>
            <person name="Chen L."/>
            <person name="Sun Z."/>
            <person name="Wang K."/>
            <person name="Pan B."/>
            <person name="Chen J."/>
            <person name="Bao Y."/>
            <person name="Liu F."/>
            <person name="Qi X."/>
            <person name="Gang D.R."/>
            <person name="Wen J."/>
            <person name="Li J."/>
        </authorList>
    </citation>
    <scope>NUCLEOTIDE SEQUENCE</scope>
    <source>
        <strain evidence="14">Dzin_1.0</strain>
    </source>
</reference>
<dbReference type="FunFam" id="3.40.47.10:FF:000015">
    <property type="entry name" value="3-oxoacyl-[acyl-carrier-protein] synthase, mitochondrial"/>
    <property type="match status" value="1"/>
</dbReference>
<feature type="domain" description="Ketosynthase family 3 (KS3)" evidence="13">
    <location>
        <begin position="38"/>
        <end position="471"/>
    </location>
</feature>
<dbReference type="FunFam" id="3.40.47.10:FF:000024">
    <property type="entry name" value="3-oxoacyl-[acyl-carrier-protein] synthase, mitochondrial"/>
    <property type="match status" value="1"/>
</dbReference>
<dbReference type="EC" id="2.3.1.41" evidence="3"/>